<comment type="similarity">
    <text evidence="2">Belongs to the ferredoxin--NADP reductase type 1 family.</text>
</comment>
<dbReference type="PANTHER" id="PTHR47878">
    <property type="entry name" value="OXIDOREDUCTASE FAD/NAD(P)-BINDING DOMAIN PROTEIN"/>
    <property type="match status" value="1"/>
</dbReference>
<dbReference type="STRING" id="796620.VIBC2010_05029"/>
<evidence type="ECO:0000256" key="2">
    <source>
        <dbReference type="ARBA" id="ARBA00008312"/>
    </source>
</evidence>
<organism evidence="11 12">
    <name type="scientific">Vibrio caribbeanicus ATCC BAA-2122</name>
    <dbReference type="NCBI Taxonomy" id="796620"/>
    <lineage>
        <taxon>Bacteria</taxon>
        <taxon>Pseudomonadati</taxon>
        <taxon>Pseudomonadota</taxon>
        <taxon>Gammaproteobacteria</taxon>
        <taxon>Vibrionales</taxon>
        <taxon>Vibrionaceae</taxon>
        <taxon>Vibrio</taxon>
    </lineage>
</organism>
<dbReference type="Proteomes" id="UP000002943">
    <property type="component" value="Unassembled WGS sequence"/>
</dbReference>
<evidence type="ECO:0000256" key="9">
    <source>
        <dbReference type="ARBA" id="ARBA00047776"/>
    </source>
</evidence>
<evidence type="ECO:0000256" key="7">
    <source>
        <dbReference type="ARBA" id="ARBA00022857"/>
    </source>
</evidence>
<dbReference type="PANTHER" id="PTHR47878:SF1">
    <property type="entry name" value="FLAVODOXIN_FERREDOXIN--NADP REDUCTASE"/>
    <property type="match status" value="1"/>
</dbReference>
<dbReference type="InterPro" id="IPR008333">
    <property type="entry name" value="Cbr1-like_FAD-bd_dom"/>
</dbReference>
<dbReference type="InterPro" id="IPR033892">
    <property type="entry name" value="FNR_bac"/>
</dbReference>
<keyword evidence="5" id="KW-0547">Nucleotide-binding</keyword>
<dbReference type="Gene3D" id="3.40.50.80">
    <property type="entry name" value="Nucleotide-binding domain of ferredoxin-NADP reductase (FNR) module"/>
    <property type="match status" value="1"/>
</dbReference>
<gene>
    <name evidence="11" type="ORF">VIBC2010_05029</name>
</gene>
<accession>E3BKC9</accession>
<dbReference type="EMBL" id="AEIU01000074">
    <property type="protein sequence ID" value="EFP96514.1"/>
    <property type="molecule type" value="Genomic_DNA"/>
</dbReference>
<dbReference type="CDD" id="cd06195">
    <property type="entry name" value="FNR1"/>
    <property type="match status" value="1"/>
</dbReference>
<dbReference type="SUPFAM" id="SSF63380">
    <property type="entry name" value="Riboflavin synthase domain-like"/>
    <property type="match status" value="1"/>
</dbReference>
<feature type="domain" description="FAD-binding FR-type" evidence="10">
    <location>
        <begin position="6"/>
        <end position="110"/>
    </location>
</feature>
<dbReference type="InterPro" id="IPR051930">
    <property type="entry name" value="FNR_type-1"/>
</dbReference>
<dbReference type="Pfam" id="PF00970">
    <property type="entry name" value="FAD_binding_6"/>
    <property type="match status" value="1"/>
</dbReference>
<dbReference type="GO" id="GO:0034599">
    <property type="term" value="P:cellular response to oxidative stress"/>
    <property type="evidence" value="ECO:0007669"/>
    <property type="project" value="TreeGrafter"/>
</dbReference>
<keyword evidence="7" id="KW-0521">NADP</keyword>
<dbReference type="InterPro" id="IPR017927">
    <property type="entry name" value="FAD-bd_FR_type"/>
</dbReference>
<evidence type="ECO:0000256" key="5">
    <source>
        <dbReference type="ARBA" id="ARBA00022741"/>
    </source>
</evidence>
<dbReference type="GO" id="GO:0004324">
    <property type="term" value="F:ferredoxin-NADP+ reductase activity"/>
    <property type="evidence" value="ECO:0007669"/>
    <property type="project" value="UniProtKB-EC"/>
</dbReference>
<proteinExistence type="inferred from homology"/>
<dbReference type="OrthoDB" id="9784483at2"/>
<dbReference type="SUPFAM" id="SSF52343">
    <property type="entry name" value="Ferredoxin reductase-like, C-terminal NADP-linked domain"/>
    <property type="match status" value="1"/>
</dbReference>
<comment type="catalytic activity">
    <reaction evidence="9">
        <text>2 reduced [2Fe-2S]-[ferredoxin] + NADP(+) + H(+) = 2 oxidized [2Fe-2S]-[ferredoxin] + NADPH</text>
        <dbReference type="Rhea" id="RHEA:20125"/>
        <dbReference type="Rhea" id="RHEA-COMP:10000"/>
        <dbReference type="Rhea" id="RHEA-COMP:10001"/>
        <dbReference type="ChEBI" id="CHEBI:15378"/>
        <dbReference type="ChEBI" id="CHEBI:33737"/>
        <dbReference type="ChEBI" id="CHEBI:33738"/>
        <dbReference type="ChEBI" id="CHEBI:57783"/>
        <dbReference type="ChEBI" id="CHEBI:58349"/>
        <dbReference type="EC" id="1.18.1.2"/>
    </reaction>
</comment>
<protein>
    <recommendedName>
        <fullName evidence="3">ferredoxin--NADP(+) reductase</fullName>
        <ecNumber evidence="3">1.18.1.2</ecNumber>
    </recommendedName>
</protein>
<dbReference type="eggNOG" id="COG1018">
    <property type="taxonomic scope" value="Bacteria"/>
</dbReference>
<evidence type="ECO:0000313" key="12">
    <source>
        <dbReference type="Proteomes" id="UP000002943"/>
    </source>
</evidence>
<dbReference type="AlphaFoldDB" id="E3BKC9"/>
<evidence type="ECO:0000259" key="10">
    <source>
        <dbReference type="PROSITE" id="PS51384"/>
    </source>
</evidence>
<dbReference type="EC" id="1.18.1.2" evidence="3"/>
<dbReference type="Pfam" id="PF00175">
    <property type="entry name" value="NAD_binding_1"/>
    <property type="match status" value="1"/>
</dbReference>
<evidence type="ECO:0000256" key="4">
    <source>
        <dbReference type="ARBA" id="ARBA00022630"/>
    </source>
</evidence>
<dbReference type="InterPro" id="IPR039261">
    <property type="entry name" value="FNR_nucleotide-bd"/>
</dbReference>
<evidence type="ECO:0000256" key="8">
    <source>
        <dbReference type="ARBA" id="ARBA00023002"/>
    </source>
</evidence>
<evidence type="ECO:0000256" key="3">
    <source>
        <dbReference type="ARBA" id="ARBA00013223"/>
    </source>
</evidence>
<keyword evidence="8" id="KW-0560">Oxidoreductase</keyword>
<sequence length="257" mass="28898">MTYQRANLTSALVTKRTDWNDSLFSITLHSPSTQFQAGQFTKLGLFDENGKIIKRAYSIITHPEQHQATGELEFLIISDPRGQLSPLLHSLQVGEQVLVGTEGTGTMTLEEIPVDSRDLWMISSGTGIGPFICLLNDKKIGLRFNHLVLVHAVRHRKDLTYTNIIQSLEKQYPGKLIYIPVISRETHPNALSGRVPQLLDSGELERTAGISLDREKSFVYLCGNPQMVKDTSNSLKNIGLEKHLRRKPGQFASENYW</sequence>
<evidence type="ECO:0000313" key="11">
    <source>
        <dbReference type="EMBL" id="EFP96514.1"/>
    </source>
</evidence>
<evidence type="ECO:0000256" key="6">
    <source>
        <dbReference type="ARBA" id="ARBA00022827"/>
    </source>
</evidence>
<dbReference type="GO" id="GO:0000166">
    <property type="term" value="F:nucleotide binding"/>
    <property type="evidence" value="ECO:0007669"/>
    <property type="project" value="UniProtKB-KW"/>
</dbReference>
<dbReference type="Gene3D" id="2.40.30.10">
    <property type="entry name" value="Translation factors"/>
    <property type="match status" value="1"/>
</dbReference>
<evidence type="ECO:0000256" key="1">
    <source>
        <dbReference type="ARBA" id="ARBA00001974"/>
    </source>
</evidence>
<dbReference type="RefSeq" id="WP_009601492.1">
    <property type="nucleotide sequence ID" value="NZ_AEIU01000074.1"/>
</dbReference>
<dbReference type="GO" id="GO:0042167">
    <property type="term" value="P:heme catabolic process"/>
    <property type="evidence" value="ECO:0007669"/>
    <property type="project" value="TreeGrafter"/>
</dbReference>
<comment type="caution">
    <text evidence="11">The sequence shown here is derived from an EMBL/GenBank/DDBJ whole genome shotgun (WGS) entry which is preliminary data.</text>
</comment>
<keyword evidence="4" id="KW-0285">Flavoprotein</keyword>
<comment type="cofactor">
    <cofactor evidence="1">
        <name>FAD</name>
        <dbReference type="ChEBI" id="CHEBI:57692"/>
    </cofactor>
</comment>
<dbReference type="InterPro" id="IPR001433">
    <property type="entry name" value="OxRdtase_FAD/NAD-bd"/>
</dbReference>
<keyword evidence="12" id="KW-1185">Reference proteome</keyword>
<keyword evidence="6" id="KW-0274">FAD</keyword>
<name>E3BKC9_9VIBR</name>
<dbReference type="PROSITE" id="PS51384">
    <property type="entry name" value="FAD_FR"/>
    <property type="match status" value="1"/>
</dbReference>
<reference evidence="11 12" key="1">
    <citation type="journal article" date="2012" name="Int. J. Syst. Evol. Microbiol.">
        <title>Vibrio caribbeanicus sp. nov., isolated from the marine sponge Scleritoderma cyanea.</title>
        <authorList>
            <person name="Hoffmann M."/>
            <person name="Monday S.R."/>
            <person name="Allard M.W."/>
            <person name="Strain E.A."/>
            <person name="Whittaker P."/>
            <person name="Naum M."/>
            <person name="McCarthy P.J."/>
            <person name="Lopez J.V."/>
            <person name="Fischer M."/>
            <person name="Brown E.W."/>
        </authorList>
    </citation>
    <scope>NUCLEOTIDE SEQUENCE [LARGE SCALE GENOMIC DNA]</scope>
    <source>
        <strain evidence="11 12">ATCC BAA-2122</strain>
    </source>
</reference>
<dbReference type="InterPro" id="IPR017938">
    <property type="entry name" value="Riboflavin_synthase-like_b-brl"/>
</dbReference>